<evidence type="ECO:0000313" key="5">
    <source>
        <dbReference type="EMBL" id="TNM66791.1"/>
    </source>
</evidence>
<dbReference type="Gene3D" id="2.160.10.10">
    <property type="entry name" value="Hexapeptide repeat proteins"/>
    <property type="match status" value="1"/>
</dbReference>
<dbReference type="AlphaFoldDB" id="A0A5C4XU69"/>
<protein>
    <submittedName>
        <fullName evidence="5">CatB-related O-acetyltransferase</fullName>
    </submittedName>
</protein>
<dbReference type="InterPro" id="IPR018357">
    <property type="entry name" value="Hexapep_transf_CS"/>
</dbReference>
<keyword evidence="6" id="KW-1185">Reference proteome</keyword>
<reference evidence="5 6" key="1">
    <citation type="submission" date="2019-06" db="EMBL/GenBank/DDBJ databases">
        <title>The draft genome of Rhizobium smilacinae PTYR-5.</title>
        <authorList>
            <person name="Liu L."/>
            <person name="Li L."/>
            <person name="Zhang X."/>
        </authorList>
    </citation>
    <scope>NUCLEOTIDE SEQUENCE [LARGE SCALE GENOMIC DNA]</scope>
    <source>
        <strain evidence="5 6">PTYR-5</strain>
    </source>
</reference>
<accession>A0A5C4XU69</accession>
<dbReference type="EMBL" id="VDMN01000001">
    <property type="protein sequence ID" value="TNM66791.1"/>
    <property type="molecule type" value="Genomic_DNA"/>
</dbReference>
<dbReference type="InterPro" id="IPR001451">
    <property type="entry name" value="Hexapep"/>
</dbReference>
<organism evidence="5 6">
    <name type="scientific">Aliirhizobium smilacinae</name>
    <dbReference type="NCBI Taxonomy" id="1395944"/>
    <lineage>
        <taxon>Bacteria</taxon>
        <taxon>Pseudomonadati</taxon>
        <taxon>Pseudomonadota</taxon>
        <taxon>Alphaproteobacteria</taxon>
        <taxon>Hyphomicrobiales</taxon>
        <taxon>Rhizobiaceae</taxon>
        <taxon>Aliirhizobium</taxon>
    </lineage>
</organism>
<keyword evidence="3" id="KW-0677">Repeat</keyword>
<dbReference type="PANTHER" id="PTHR43300">
    <property type="entry name" value="ACETYLTRANSFERASE"/>
    <property type="match status" value="1"/>
</dbReference>
<proteinExistence type="inferred from homology"/>
<dbReference type="PANTHER" id="PTHR43300:SF11">
    <property type="entry name" value="ACETYLTRANSFERASE RV3034C-RELATED"/>
    <property type="match status" value="1"/>
</dbReference>
<name>A0A5C4XU69_9HYPH</name>
<dbReference type="CDD" id="cd03349">
    <property type="entry name" value="LbH_XAT"/>
    <property type="match status" value="1"/>
</dbReference>
<dbReference type="OrthoDB" id="9815592at2"/>
<dbReference type="Proteomes" id="UP000311605">
    <property type="component" value="Unassembled WGS sequence"/>
</dbReference>
<dbReference type="SUPFAM" id="SSF51161">
    <property type="entry name" value="Trimeric LpxA-like enzymes"/>
    <property type="match status" value="1"/>
</dbReference>
<evidence type="ECO:0000256" key="2">
    <source>
        <dbReference type="ARBA" id="ARBA00022679"/>
    </source>
</evidence>
<dbReference type="InterPro" id="IPR011004">
    <property type="entry name" value="Trimer_LpxA-like_sf"/>
</dbReference>
<dbReference type="InterPro" id="IPR050179">
    <property type="entry name" value="Trans_hexapeptide_repeat"/>
</dbReference>
<evidence type="ECO:0000256" key="4">
    <source>
        <dbReference type="ARBA" id="ARBA00023315"/>
    </source>
</evidence>
<gene>
    <name evidence="5" type="ORF">FHP24_08110</name>
</gene>
<comment type="similarity">
    <text evidence="1">Belongs to the transferase hexapeptide repeat family.</text>
</comment>
<evidence type="ECO:0000256" key="1">
    <source>
        <dbReference type="ARBA" id="ARBA00007274"/>
    </source>
</evidence>
<dbReference type="Pfam" id="PF00132">
    <property type="entry name" value="Hexapep"/>
    <property type="match status" value="1"/>
</dbReference>
<evidence type="ECO:0000256" key="3">
    <source>
        <dbReference type="ARBA" id="ARBA00022737"/>
    </source>
</evidence>
<dbReference type="PROSITE" id="PS00101">
    <property type="entry name" value="HEXAPEP_TRANSFERASES"/>
    <property type="match status" value="1"/>
</dbReference>
<sequence length="275" mass="30539">MRGVILGDSTFSRNAKLLVESPIRLSCHVNMRGAIGAYTYVRHETRLGPSTVHIGRYCSIAQGVSIGDGEHPLEWLSTHPFQWGHPSWTSNSNFKARLAPSKRKPRVGTFIGNDVWIGTNAVVLQGVKIGDGAVIAAGAVVTRDVPPYAVVGGVPAKLIRYRMSRAVCEQIMKQRWWLYEHTSLSGLCFDEPLKAVNQMKRRRRDGLLVEKQIELFAITASSFVQSDDATFIAKFGRRLTRTAGGGPPYEATKVAPSMDRKWGAWWRTLSTWASK</sequence>
<keyword evidence="4" id="KW-0012">Acyltransferase</keyword>
<dbReference type="GO" id="GO:0016746">
    <property type="term" value="F:acyltransferase activity"/>
    <property type="evidence" value="ECO:0007669"/>
    <property type="project" value="UniProtKB-KW"/>
</dbReference>
<comment type="caution">
    <text evidence="5">The sequence shown here is derived from an EMBL/GenBank/DDBJ whole genome shotgun (WGS) entry which is preliminary data.</text>
</comment>
<keyword evidence="2 5" id="KW-0808">Transferase</keyword>
<evidence type="ECO:0000313" key="6">
    <source>
        <dbReference type="Proteomes" id="UP000311605"/>
    </source>
</evidence>